<dbReference type="PANTHER" id="PTHR43859">
    <property type="entry name" value="ACYL-ACTIVATING ENZYME"/>
    <property type="match status" value="1"/>
</dbReference>
<dbReference type="OrthoDB" id="10253115at2759"/>
<dbReference type="InterPro" id="IPR042099">
    <property type="entry name" value="ANL_N_sf"/>
</dbReference>
<gene>
    <name evidence="5" type="ORF">CQW23_09492</name>
</gene>
<dbReference type="EMBL" id="MLFT02000004">
    <property type="protein sequence ID" value="PHT49745.1"/>
    <property type="molecule type" value="Genomic_DNA"/>
</dbReference>
<feature type="domain" description="AMP-dependent synthetase/ligase" evidence="3">
    <location>
        <begin position="87"/>
        <end position="472"/>
    </location>
</feature>
<dbReference type="SUPFAM" id="SSF56801">
    <property type="entry name" value="Acetyl-CoA synthetase-like"/>
    <property type="match status" value="1"/>
</dbReference>
<dbReference type="Pfam" id="PF13193">
    <property type="entry name" value="AMP-binding_C"/>
    <property type="match status" value="1"/>
</dbReference>
<dbReference type="InterPro" id="IPR000873">
    <property type="entry name" value="AMP-dep_synth/lig_dom"/>
</dbReference>
<dbReference type="InterPro" id="IPR045851">
    <property type="entry name" value="AMP-bd_C_sf"/>
</dbReference>
<evidence type="ECO:0000259" key="4">
    <source>
        <dbReference type="Pfam" id="PF13193"/>
    </source>
</evidence>
<comment type="similarity">
    <text evidence="1">Belongs to the ATP-dependent AMP-binding enzyme family.</text>
</comment>
<keyword evidence="2" id="KW-0436">Ligase</keyword>
<dbReference type="FunFam" id="3.30.300.30:FF:000008">
    <property type="entry name" value="2,3-dihydroxybenzoate-AMP ligase"/>
    <property type="match status" value="1"/>
</dbReference>
<evidence type="ECO:0000313" key="5">
    <source>
        <dbReference type="EMBL" id="PHT49745.1"/>
    </source>
</evidence>
<dbReference type="Gene3D" id="3.30.300.30">
    <property type="match status" value="1"/>
</dbReference>
<evidence type="ECO:0000256" key="1">
    <source>
        <dbReference type="ARBA" id="ARBA00006432"/>
    </source>
</evidence>
<reference evidence="5 6" key="1">
    <citation type="journal article" date="2017" name="Genome Biol.">
        <title>New reference genome sequences of hot pepper reveal the massive evolution of plant disease-resistance genes by retroduplication.</title>
        <authorList>
            <person name="Kim S."/>
            <person name="Park J."/>
            <person name="Yeom S.I."/>
            <person name="Kim Y.M."/>
            <person name="Seo E."/>
            <person name="Kim K.T."/>
            <person name="Kim M.S."/>
            <person name="Lee J.M."/>
            <person name="Cheong K."/>
            <person name="Shin H.S."/>
            <person name="Kim S.B."/>
            <person name="Han K."/>
            <person name="Lee J."/>
            <person name="Park M."/>
            <person name="Lee H.A."/>
            <person name="Lee H.Y."/>
            <person name="Lee Y."/>
            <person name="Oh S."/>
            <person name="Lee J.H."/>
            <person name="Choi E."/>
            <person name="Choi E."/>
            <person name="Lee S.E."/>
            <person name="Jeon J."/>
            <person name="Kim H."/>
            <person name="Choi G."/>
            <person name="Song H."/>
            <person name="Lee J."/>
            <person name="Lee S.C."/>
            <person name="Kwon J.K."/>
            <person name="Lee H.Y."/>
            <person name="Koo N."/>
            <person name="Hong Y."/>
            <person name="Kim R.W."/>
            <person name="Kang W.H."/>
            <person name="Huh J.H."/>
            <person name="Kang B.C."/>
            <person name="Yang T.J."/>
            <person name="Lee Y.H."/>
            <person name="Bennetzen J.L."/>
            <person name="Choi D."/>
        </authorList>
    </citation>
    <scope>NUCLEOTIDE SEQUENCE [LARGE SCALE GENOMIC DNA]</scope>
    <source>
        <strain evidence="6">cv. PBC81</strain>
    </source>
</reference>
<reference evidence="6" key="2">
    <citation type="journal article" date="2017" name="J. Anim. Genet.">
        <title>Multiple reference genome sequences of hot pepper reveal the massive evolution of plant disease resistance genes by retroduplication.</title>
        <authorList>
            <person name="Kim S."/>
            <person name="Park J."/>
            <person name="Yeom S.-I."/>
            <person name="Kim Y.-M."/>
            <person name="Seo E."/>
            <person name="Kim K.-T."/>
            <person name="Kim M.-S."/>
            <person name="Lee J.M."/>
            <person name="Cheong K."/>
            <person name="Shin H.-S."/>
            <person name="Kim S.-B."/>
            <person name="Han K."/>
            <person name="Lee J."/>
            <person name="Park M."/>
            <person name="Lee H.-A."/>
            <person name="Lee H.-Y."/>
            <person name="Lee Y."/>
            <person name="Oh S."/>
            <person name="Lee J.H."/>
            <person name="Choi E."/>
            <person name="Choi E."/>
            <person name="Lee S.E."/>
            <person name="Jeon J."/>
            <person name="Kim H."/>
            <person name="Choi G."/>
            <person name="Song H."/>
            <person name="Lee J."/>
            <person name="Lee S.-C."/>
            <person name="Kwon J.-K."/>
            <person name="Lee H.-Y."/>
            <person name="Koo N."/>
            <person name="Hong Y."/>
            <person name="Kim R.W."/>
            <person name="Kang W.-H."/>
            <person name="Huh J.H."/>
            <person name="Kang B.-C."/>
            <person name="Yang T.-J."/>
            <person name="Lee Y.-H."/>
            <person name="Bennetzen J.L."/>
            <person name="Choi D."/>
        </authorList>
    </citation>
    <scope>NUCLEOTIDE SEQUENCE [LARGE SCALE GENOMIC DNA]</scope>
    <source>
        <strain evidence="6">cv. PBC81</strain>
    </source>
</reference>
<evidence type="ECO:0000259" key="3">
    <source>
        <dbReference type="Pfam" id="PF00501"/>
    </source>
</evidence>
<dbReference type="AlphaFoldDB" id="A0A2G2WWZ3"/>
<evidence type="ECO:0000313" key="6">
    <source>
        <dbReference type="Proteomes" id="UP000224567"/>
    </source>
</evidence>
<dbReference type="Gene3D" id="3.40.50.12780">
    <property type="entry name" value="N-terminal domain of ligase-like"/>
    <property type="match status" value="1"/>
</dbReference>
<dbReference type="InterPro" id="IPR025110">
    <property type="entry name" value="AMP-bd_C"/>
</dbReference>
<organism evidence="5 6">
    <name type="scientific">Capsicum baccatum</name>
    <name type="common">Peruvian pepper</name>
    <dbReference type="NCBI Taxonomy" id="33114"/>
    <lineage>
        <taxon>Eukaryota</taxon>
        <taxon>Viridiplantae</taxon>
        <taxon>Streptophyta</taxon>
        <taxon>Embryophyta</taxon>
        <taxon>Tracheophyta</taxon>
        <taxon>Spermatophyta</taxon>
        <taxon>Magnoliopsida</taxon>
        <taxon>eudicotyledons</taxon>
        <taxon>Gunneridae</taxon>
        <taxon>Pentapetalae</taxon>
        <taxon>asterids</taxon>
        <taxon>lamiids</taxon>
        <taxon>Solanales</taxon>
        <taxon>Solanaceae</taxon>
        <taxon>Solanoideae</taxon>
        <taxon>Capsiceae</taxon>
        <taxon>Capsicum</taxon>
    </lineage>
</organism>
<dbReference type="Pfam" id="PF00501">
    <property type="entry name" value="AMP-binding"/>
    <property type="match status" value="1"/>
</dbReference>
<evidence type="ECO:0000256" key="2">
    <source>
        <dbReference type="ARBA" id="ARBA00022598"/>
    </source>
</evidence>
<name>A0A2G2WWZ3_CAPBA</name>
<comment type="caution">
    <text evidence="5">The sequence shown here is derived from an EMBL/GenBank/DDBJ whole genome shotgun (WGS) entry which is preliminary data.</text>
</comment>
<keyword evidence="6" id="KW-1185">Reference proteome</keyword>
<protein>
    <submittedName>
        <fullName evidence="5">Acyl-activating enzyme 10</fullName>
    </submittedName>
</protein>
<sequence>MAILKPISPTQNLSLHSFNLSYPLGYQLTKSRTPFEVYKLKKCTIRSALVVNPISPSEILRENGSATLKNFKGLANSCPFSPLDFLERAAIVYGNCTSVVYNETCYTWSQTYTRCKKLASSISTLGIVKGDVVSVLAPNVPAMYELQFAVPMSGAILNNVNFRLDPRTLSILLRHSESKLVFVDYQASALVLEAISMFPPNLQRPKLILIQDDSCCDTPSSILKNEYFHDSYENVVESGDPFFKWLAPNSEWEPMTLNYTSGTTYAPKGVLHSHRSAFMMSVMGLIDWCMPNQPVYLWTLPIFHANGWGFCWAMAAVGGTNVCLRRSHDAATIYEAIHRHKVTHMCGAPVVLNMLSTYPKRKPLDSLVYLLTAGAPPPAAVLDRTESLGFIISHGYGLTETGGPAVTCAWKQEWNELNNSERASLKSRQGVRMVGFTEVDVVDPDTGISIERNGIDIGEIVLRGGSVMLGYLKDPEGTSKCMKNGWFYTGDVGVMHSDGYLEVKDRLKDVIICGGENISSVEVESILYKHPAVNEAAVVARPDSYWGETPCAFVSLKIDAQMNVSEKELRDFCKENLPLYMVPRTVVIEEELPKTATGKIQKYLLREKAKSLMHESRLVESVKAH</sequence>
<proteinExistence type="inferred from homology"/>
<dbReference type="Proteomes" id="UP000224567">
    <property type="component" value="Unassembled WGS sequence"/>
</dbReference>
<accession>A0A2G2WWZ3</accession>
<dbReference type="CDD" id="cd12118">
    <property type="entry name" value="ttLC_FACS_AEE21_like"/>
    <property type="match status" value="1"/>
</dbReference>
<dbReference type="PANTHER" id="PTHR43859:SF58">
    <property type="entry name" value="ACYL-ACTIVATING ENZYME 6-RELATED"/>
    <property type="match status" value="1"/>
</dbReference>
<dbReference type="NCBIfam" id="NF006020">
    <property type="entry name" value="PRK08162.1"/>
    <property type="match status" value="1"/>
</dbReference>
<dbReference type="GO" id="GO:0016874">
    <property type="term" value="F:ligase activity"/>
    <property type="evidence" value="ECO:0007669"/>
    <property type="project" value="UniProtKB-KW"/>
</dbReference>
<dbReference type="STRING" id="33114.A0A2G2WWZ3"/>
<feature type="domain" description="AMP-binding enzyme C-terminal" evidence="4">
    <location>
        <begin position="522"/>
        <end position="599"/>
    </location>
</feature>